<dbReference type="RefSeq" id="WP_095654915.1">
    <property type="nucleotide sequence ID" value="NZ_NPOA01000004.1"/>
</dbReference>
<evidence type="ECO:0000259" key="11">
    <source>
        <dbReference type="Pfam" id="PF00772"/>
    </source>
</evidence>
<dbReference type="PANTHER" id="PTHR30153:SF2">
    <property type="entry name" value="REPLICATIVE DNA HELICASE"/>
    <property type="match status" value="1"/>
</dbReference>
<evidence type="ECO:0000256" key="9">
    <source>
        <dbReference type="ARBA" id="ARBA00044969"/>
    </source>
</evidence>
<dbReference type="EMBL" id="NPOA01000004">
    <property type="protein sequence ID" value="PAV30313.1"/>
    <property type="molecule type" value="Genomic_DNA"/>
</dbReference>
<comment type="catalytic activity">
    <reaction evidence="10">
        <text>ATP + H2O = ADP + phosphate + H(+)</text>
        <dbReference type="Rhea" id="RHEA:13065"/>
        <dbReference type="ChEBI" id="CHEBI:15377"/>
        <dbReference type="ChEBI" id="CHEBI:15378"/>
        <dbReference type="ChEBI" id="CHEBI:30616"/>
        <dbReference type="ChEBI" id="CHEBI:43474"/>
        <dbReference type="ChEBI" id="CHEBI:456216"/>
        <dbReference type="EC" id="5.6.2.3"/>
    </reaction>
</comment>
<dbReference type="PANTHER" id="PTHR30153">
    <property type="entry name" value="REPLICATIVE DNA HELICASE DNAB"/>
    <property type="match status" value="1"/>
</dbReference>
<dbReference type="Gene3D" id="3.40.50.300">
    <property type="entry name" value="P-loop containing nucleotide triphosphate hydrolases"/>
    <property type="match status" value="1"/>
</dbReference>
<evidence type="ECO:0000256" key="5">
    <source>
        <dbReference type="ARBA" id="ARBA00022806"/>
    </source>
</evidence>
<keyword evidence="6" id="KW-0067">ATP-binding</keyword>
<sequence>MAIQEKSSTIQVLGSLIKQPDLLSETNEYKIEVNDFPEKFHRIIFAAIHNLYNSGDVEVIDSVVIDGFLSQYDVQYEIFNQNKGLEYLETIQEMAEVENFDYYYGRLKKFSLIREMDGLGFDISEVYDETIMNPREAEELQKKFDKMSIEDILGIYENKMVEIKDKFESDSEARGIQAGDGVDELLDRLKGSPNVGLPLNSPMLTAAASGARLKKFYIRSAPTGHGKSRNLIGDACKMSAKGWYDSKLGEWVQNQFDVNSVVISTEMLFEELQTPAIAYIADVEEDKILLDTMTEEEEERVRYAANILKSSNIFFEFLPNFDVTDIERTVEKNIIKNGVEYVFFDYIHSSISILSSFAKDSGINLREDQILLLMADKLKQICNKYSIFLMSATQLNGEWKEAWRKGQEIDQSFIRSSKGLIDKVDLAAIMLPLSNKEEKEIEEILSQGFYKKKPNFVTHIFKNRGNKHTKLKIFSYINMGTMRIVDLFACDIENTLIPMDLLEIKNKEVQEVDTE</sequence>
<evidence type="ECO:0000313" key="14">
    <source>
        <dbReference type="Proteomes" id="UP000218887"/>
    </source>
</evidence>
<evidence type="ECO:0000256" key="8">
    <source>
        <dbReference type="ARBA" id="ARBA00023235"/>
    </source>
</evidence>
<keyword evidence="4" id="KW-0378">Hydrolase</keyword>
<dbReference type="EC" id="5.6.2.3" evidence="9"/>
<keyword evidence="7" id="KW-0238">DNA-binding</keyword>
<dbReference type="Pfam" id="PF03796">
    <property type="entry name" value="DnaB_C"/>
    <property type="match status" value="1"/>
</dbReference>
<feature type="domain" description="SF4 helicase" evidence="12">
    <location>
        <begin position="204"/>
        <end position="427"/>
    </location>
</feature>
<comment type="similarity">
    <text evidence="1">Belongs to the helicase family. DnaB subfamily.</text>
</comment>
<dbReference type="InterPro" id="IPR016136">
    <property type="entry name" value="DNA_helicase_N/primase_C"/>
</dbReference>
<organism evidence="13 14">
    <name type="scientific">Virgibacillus profundi</name>
    <dbReference type="NCBI Taxonomy" id="2024555"/>
    <lineage>
        <taxon>Bacteria</taxon>
        <taxon>Bacillati</taxon>
        <taxon>Bacillota</taxon>
        <taxon>Bacilli</taxon>
        <taxon>Bacillales</taxon>
        <taxon>Bacillaceae</taxon>
        <taxon>Virgibacillus</taxon>
    </lineage>
</organism>
<dbReference type="InterPro" id="IPR007693">
    <property type="entry name" value="DNA_helicase_DnaB-like_N"/>
</dbReference>
<dbReference type="Pfam" id="PF00772">
    <property type="entry name" value="DnaB"/>
    <property type="match status" value="1"/>
</dbReference>
<dbReference type="GO" id="GO:0005524">
    <property type="term" value="F:ATP binding"/>
    <property type="evidence" value="ECO:0007669"/>
    <property type="project" value="UniProtKB-KW"/>
</dbReference>
<evidence type="ECO:0000256" key="7">
    <source>
        <dbReference type="ARBA" id="ARBA00023125"/>
    </source>
</evidence>
<evidence type="ECO:0000256" key="10">
    <source>
        <dbReference type="ARBA" id="ARBA00048954"/>
    </source>
</evidence>
<evidence type="ECO:0000256" key="4">
    <source>
        <dbReference type="ARBA" id="ARBA00022801"/>
    </source>
</evidence>
<dbReference type="SUPFAM" id="SSF48024">
    <property type="entry name" value="N-terminal domain of DnaB helicase"/>
    <property type="match status" value="1"/>
</dbReference>
<keyword evidence="5" id="KW-0347">Helicase</keyword>
<name>A0A2A2IGU6_9BACI</name>
<dbReference type="OrthoDB" id="2397132at2"/>
<dbReference type="AlphaFoldDB" id="A0A2A2IGU6"/>
<dbReference type="Gene3D" id="1.10.860.10">
    <property type="entry name" value="DNAb Helicase, Chain A"/>
    <property type="match status" value="1"/>
</dbReference>
<reference evidence="13 14" key="1">
    <citation type="submission" date="2017-08" db="EMBL/GenBank/DDBJ databases">
        <title>Virgibacillus indicus sp. nov. and Virgibacillus profoundi sp. nov, two moderately halophilic bacteria isolated from marine sediment by using the Microfluidic Streak Plate.</title>
        <authorList>
            <person name="Xu B."/>
            <person name="Hu B."/>
            <person name="Wang J."/>
            <person name="Zhu Y."/>
            <person name="Huang L."/>
            <person name="Du W."/>
            <person name="Huang Y."/>
        </authorList>
    </citation>
    <scope>NUCLEOTIDE SEQUENCE [LARGE SCALE GENOMIC DNA]</scope>
    <source>
        <strain evidence="13 14">IO3-P3-H5</strain>
    </source>
</reference>
<accession>A0A2A2IGU6</accession>
<dbReference type="GO" id="GO:0006260">
    <property type="term" value="P:DNA replication"/>
    <property type="evidence" value="ECO:0007669"/>
    <property type="project" value="UniProtKB-KW"/>
</dbReference>
<protein>
    <recommendedName>
        <fullName evidence="9">DNA 5'-3' helicase</fullName>
        <ecNumber evidence="9">5.6.2.3</ecNumber>
    </recommendedName>
</protein>
<proteinExistence type="inferred from homology"/>
<dbReference type="GO" id="GO:0003677">
    <property type="term" value="F:DNA binding"/>
    <property type="evidence" value="ECO:0007669"/>
    <property type="project" value="UniProtKB-KW"/>
</dbReference>
<keyword evidence="14" id="KW-1185">Reference proteome</keyword>
<dbReference type="Proteomes" id="UP000218887">
    <property type="component" value="Unassembled WGS sequence"/>
</dbReference>
<evidence type="ECO:0000256" key="2">
    <source>
        <dbReference type="ARBA" id="ARBA00022705"/>
    </source>
</evidence>
<dbReference type="InterPro" id="IPR027417">
    <property type="entry name" value="P-loop_NTPase"/>
</dbReference>
<keyword evidence="8" id="KW-0413">Isomerase</keyword>
<evidence type="ECO:0000256" key="3">
    <source>
        <dbReference type="ARBA" id="ARBA00022741"/>
    </source>
</evidence>
<evidence type="ECO:0000256" key="6">
    <source>
        <dbReference type="ARBA" id="ARBA00022840"/>
    </source>
</evidence>
<feature type="domain" description="DNA helicase DnaB-like N-terminal" evidence="11">
    <location>
        <begin position="11"/>
        <end position="106"/>
    </location>
</feature>
<evidence type="ECO:0000313" key="13">
    <source>
        <dbReference type="EMBL" id="PAV30313.1"/>
    </source>
</evidence>
<evidence type="ECO:0000259" key="12">
    <source>
        <dbReference type="Pfam" id="PF03796"/>
    </source>
</evidence>
<dbReference type="InterPro" id="IPR036185">
    <property type="entry name" value="DNA_heli_DnaB-like_N_sf"/>
</dbReference>
<keyword evidence="3" id="KW-0547">Nucleotide-binding</keyword>
<dbReference type="GO" id="GO:0005829">
    <property type="term" value="C:cytosol"/>
    <property type="evidence" value="ECO:0007669"/>
    <property type="project" value="TreeGrafter"/>
</dbReference>
<dbReference type="GO" id="GO:0016787">
    <property type="term" value="F:hydrolase activity"/>
    <property type="evidence" value="ECO:0007669"/>
    <property type="project" value="UniProtKB-KW"/>
</dbReference>
<dbReference type="InterPro" id="IPR007694">
    <property type="entry name" value="DNA_helicase_DnaB-like_C"/>
</dbReference>
<evidence type="ECO:0000256" key="1">
    <source>
        <dbReference type="ARBA" id="ARBA00008428"/>
    </source>
</evidence>
<dbReference type="GO" id="GO:0043139">
    <property type="term" value="F:5'-3' DNA helicase activity"/>
    <property type="evidence" value="ECO:0007669"/>
    <property type="project" value="UniProtKB-EC"/>
</dbReference>
<gene>
    <name evidence="13" type="ORF">CIL05_07535</name>
</gene>
<comment type="caution">
    <text evidence="13">The sequence shown here is derived from an EMBL/GenBank/DDBJ whole genome shotgun (WGS) entry which is preliminary data.</text>
</comment>
<keyword evidence="2" id="KW-0235">DNA replication</keyword>